<feature type="compositionally biased region" description="Basic and acidic residues" evidence="1">
    <location>
        <begin position="216"/>
        <end position="226"/>
    </location>
</feature>
<proteinExistence type="predicted"/>
<dbReference type="Proteomes" id="UP000815325">
    <property type="component" value="Unassembled WGS sequence"/>
</dbReference>
<feature type="compositionally biased region" description="Polar residues" evidence="1">
    <location>
        <begin position="502"/>
        <end position="512"/>
    </location>
</feature>
<dbReference type="EMBL" id="MU070311">
    <property type="protein sequence ID" value="KAF5828382.1"/>
    <property type="molecule type" value="Genomic_DNA"/>
</dbReference>
<protein>
    <submittedName>
        <fullName evidence="2">Uncharacterized protein</fullName>
    </submittedName>
</protein>
<feature type="compositionally biased region" description="Polar residues" evidence="1">
    <location>
        <begin position="193"/>
        <end position="207"/>
    </location>
</feature>
<gene>
    <name evidence="2" type="ORF">DUNSADRAFT_17684</name>
</gene>
<evidence type="ECO:0000313" key="2">
    <source>
        <dbReference type="EMBL" id="KAF5828382.1"/>
    </source>
</evidence>
<feature type="region of interest" description="Disordered" evidence="1">
    <location>
        <begin position="491"/>
        <end position="512"/>
    </location>
</feature>
<feature type="region of interest" description="Disordered" evidence="1">
    <location>
        <begin position="160"/>
        <end position="236"/>
    </location>
</feature>
<sequence length="512" mass="55162">MKSRSLCFLASMDGKFMHVSVEQRSQGSLGERLVQVQVSLPPGTFAGSPHPKVLVLELWAAGRLVCSYLAITIPNAGALREMHDWVDQAGSATEESSTFVRDLVVWMYYQANSITSADDDESQQQLALLSAVGMDLLGHSLRNGMPGLAGLLLNGLISTASNTPPSDHPDPQVPAGEQSNAPPCDHPHPQVQAAEQSDAPQDVQTYPSGAPVPDAHPAEQRPRESAPQRGAPQESNPPLFARVLRYCIQRPAAPAAPSNYSSPAASVPPACTSSSFVTTTSALAGNTQARGSARSMLSEEASSEEAAFRAWTNAHVSGLCRAWCRLQLLMMSLSVLRAWMEGQHLLLELGSCNLMLLGYTLGALFIRPGSSKAELVHAAITMTRAAFGIMLGTGLTPISFTLSLVFKYRTEAFVEIFMMSVMERVRLSWAAPLRALLTVSTALMYKRIGFIRWPVAQSALVNLCGLGVTAAMEWRDHRLYRSSCVRAKQQASANEGVGQHAVPNTSSKQKSH</sequence>
<comment type="caution">
    <text evidence="2">The sequence shown here is derived from an EMBL/GenBank/DDBJ whole genome shotgun (WGS) entry which is preliminary data.</text>
</comment>
<reference evidence="2" key="1">
    <citation type="submission" date="2017-08" db="EMBL/GenBank/DDBJ databases">
        <authorList>
            <person name="Polle J.E."/>
            <person name="Barry K."/>
            <person name="Cushman J."/>
            <person name="Schmutz J."/>
            <person name="Tran D."/>
            <person name="Hathwaick L.T."/>
            <person name="Yim W.C."/>
            <person name="Jenkins J."/>
            <person name="Mckie-Krisberg Z.M."/>
            <person name="Prochnik S."/>
            <person name="Lindquist E."/>
            <person name="Dockter R.B."/>
            <person name="Adam C."/>
            <person name="Molina H."/>
            <person name="Bunkerborg J."/>
            <person name="Jin E."/>
            <person name="Buchheim M."/>
            <person name="Magnuson J."/>
        </authorList>
    </citation>
    <scope>NUCLEOTIDE SEQUENCE</scope>
    <source>
        <strain evidence="2">CCAP 19/18</strain>
    </source>
</reference>
<evidence type="ECO:0000256" key="1">
    <source>
        <dbReference type="SAM" id="MobiDB-lite"/>
    </source>
</evidence>
<organism evidence="2 3">
    <name type="scientific">Dunaliella salina</name>
    <name type="common">Green alga</name>
    <name type="synonym">Protococcus salinus</name>
    <dbReference type="NCBI Taxonomy" id="3046"/>
    <lineage>
        <taxon>Eukaryota</taxon>
        <taxon>Viridiplantae</taxon>
        <taxon>Chlorophyta</taxon>
        <taxon>core chlorophytes</taxon>
        <taxon>Chlorophyceae</taxon>
        <taxon>CS clade</taxon>
        <taxon>Chlamydomonadales</taxon>
        <taxon>Dunaliellaceae</taxon>
        <taxon>Dunaliella</taxon>
    </lineage>
</organism>
<evidence type="ECO:0000313" key="3">
    <source>
        <dbReference type="Proteomes" id="UP000815325"/>
    </source>
</evidence>
<keyword evidence="3" id="KW-1185">Reference proteome</keyword>
<name>A0ABQ7G1C0_DUNSA</name>
<accession>A0ABQ7G1C0</accession>